<evidence type="ECO:0000256" key="4">
    <source>
        <dbReference type="PROSITE-ProRule" id="PRU00023"/>
    </source>
</evidence>
<dbReference type="Pfam" id="PF12796">
    <property type="entry name" value="Ank_2"/>
    <property type="match status" value="2"/>
</dbReference>
<feature type="region of interest" description="Disordered" evidence="5">
    <location>
        <begin position="1"/>
        <end position="37"/>
    </location>
</feature>
<name>A0A9W9G7K9_9EURO</name>
<keyword evidence="3 4" id="KW-0040">ANK repeat</keyword>
<reference evidence="6" key="2">
    <citation type="journal article" date="2023" name="IMA Fungus">
        <title>Comparative genomic study of the Penicillium genus elucidates a diverse pangenome and 15 lateral gene transfer events.</title>
        <authorList>
            <person name="Petersen C."/>
            <person name="Sorensen T."/>
            <person name="Nielsen M.R."/>
            <person name="Sondergaard T.E."/>
            <person name="Sorensen J.L."/>
            <person name="Fitzpatrick D.A."/>
            <person name="Frisvad J.C."/>
            <person name="Nielsen K.L."/>
        </authorList>
    </citation>
    <scope>NUCLEOTIDE SEQUENCE</scope>
    <source>
        <strain evidence="6">IBT 30069</strain>
    </source>
</reference>
<comment type="caution">
    <text evidence="6">The sequence shown here is derived from an EMBL/GenBank/DDBJ whole genome shotgun (WGS) entry which is preliminary data.</text>
</comment>
<dbReference type="GO" id="GO:0016567">
    <property type="term" value="P:protein ubiquitination"/>
    <property type="evidence" value="ECO:0007669"/>
    <property type="project" value="TreeGrafter"/>
</dbReference>
<evidence type="ECO:0000256" key="1">
    <source>
        <dbReference type="ARBA" id="ARBA00005949"/>
    </source>
</evidence>
<dbReference type="OrthoDB" id="1577640at2759"/>
<dbReference type="PROSITE" id="PS50297">
    <property type="entry name" value="ANK_REP_REGION"/>
    <property type="match status" value="2"/>
</dbReference>
<dbReference type="Gene3D" id="1.25.40.20">
    <property type="entry name" value="Ankyrin repeat-containing domain"/>
    <property type="match status" value="2"/>
</dbReference>
<dbReference type="InterPro" id="IPR051573">
    <property type="entry name" value="Ankyrin-SOCS_box_domain"/>
</dbReference>
<proteinExistence type="inferred from homology"/>
<dbReference type="PANTHER" id="PTHR24136">
    <property type="entry name" value="SOWAH (DROSOPHILA) HOMOLOG"/>
    <property type="match status" value="1"/>
</dbReference>
<dbReference type="PANTHER" id="PTHR24136:SF15">
    <property type="entry name" value="ANK_REP_REGION DOMAIN-CONTAINING PROTEIN"/>
    <property type="match status" value="1"/>
</dbReference>
<evidence type="ECO:0000256" key="3">
    <source>
        <dbReference type="ARBA" id="ARBA00023043"/>
    </source>
</evidence>
<keyword evidence="7" id="KW-1185">Reference proteome</keyword>
<comment type="similarity">
    <text evidence="1">Belongs to the ankyrin SOCS box (ASB) family.</text>
</comment>
<dbReference type="PROSITE" id="PS50088">
    <property type="entry name" value="ANK_REPEAT"/>
    <property type="match status" value="2"/>
</dbReference>
<dbReference type="InterPro" id="IPR036770">
    <property type="entry name" value="Ankyrin_rpt-contain_sf"/>
</dbReference>
<organism evidence="6 7">
    <name type="scientific">Penicillium angulare</name>
    <dbReference type="NCBI Taxonomy" id="116970"/>
    <lineage>
        <taxon>Eukaryota</taxon>
        <taxon>Fungi</taxon>
        <taxon>Dikarya</taxon>
        <taxon>Ascomycota</taxon>
        <taxon>Pezizomycotina</taxon>
        <taxon>Eurotiomycetes</taxon>
        <taxon>Eurotiomycetidae</taxon>
        <taxon>Eurotiales</taxon>
        <taxon>Aspergillaceae</taxon>
        <taxon>Penicillium</taxon>
    </lineage>
</organism>
<dbReference type="SUPFAM" id="SSF48403">
    <property type="entry name" value="Ankyrin repeat"/>
    <property type="match status" value="1"/>
</dbReference>
<evidence type="ECO:0000313" key="6">
    <source>
        <dbReference type="EMBL" id="KAJ5113472.1"/>
    </source>
</evidence>
<dbReference type="GO" id="GO:0045732">
    <property type="term" value="P:positive regulation of protein catabolic process"/>
    <property type="evidence" value="ECO:0007669"/>
    <property type="project" value="TreeGrafter"/>
</dbReference>
<feature type="compositionally biased region" description="Basic and acidic residues" evidence="5">
    <location>
        <begin position="24"/>
        <end position="37"/>
    </location>
</feature>
<protein>
    <submittedName>
        <fullName evidence="6">Uncharacterized protein</fullName>
    </submittedName>
</protein>
<sequence>MPQPKPLVSEGTGKSAPIFSAYSDAKHPPLVSRDKKPFKVDTEKRRTTLKSLAQSFISLMKVCEDIKREDISAVTKKLNAGIDLNTQIGEVWNPLIAAVEVDNLELVQLLLSAGANVNLVLEHGTSGSALIAASYNGNLECVQILLKAGADVNLVLQHGNFRSAIVAALCSRNPKIIESLLHAGANVNIGISFSHYSYRCFIVGTGRITKLLIDAKADIDFQVKKAVYTNALVAACRLGHFSIVGALLEAGADFDQEIRYGEYGTALVAACCSTQIETARLLLNAGANPNLQVKDGQYGSAFTAACNNRTINFLPLLLNAGANPNLHLLYGNYGNPISAAIMEKNKSAINSLIKANAHIGSLSGNLLSQTSSFENHNFEPYFNTIHLEFKTEIYEAGIVDADDKELWLRNRMALIRQGNVVKLTKLGDWLSQFELGLVLLKGIARAYIDGEFHFSCCSDKLEITTTEKNDHDIFSPLAWMCRTVRPTISDSISFSTLIRRKNIYEPAELEPYPEHPDDHNCWQKLFSSAIITEYNCERPCRGLELDFNTLIKLSAVEYPVCAGSGLILMGYSTALIPIQETEDDMIIWHLAVADHDFQLQVSDLAVIRQSWLQTQNFEYLQSKKALLGWCTEAQVLLGTAQLDPRVSWSGAQDKPTSWHWKGANLQLIAQSASPLQIGGQAGISFDRTVNTVRFSPSQNYLKCLQSSTGEQIVLYDVGAKRAWLVSLLSVLHHMILAYCNSIEEESRANLPPEALNLLNGTSASFDVLRNAGGLIVQGSNEDLLTIRELVMGSSVNLSKAYLHKPKRSTIYGYEFMDIVMDSPRSELKKQTLERKSLAWSPLLSEIRCLFCSNLGEAIVGLRGVELSSPCNSLPQGYNFLAASMQSIERLCSKYDHETQGEAHRLLQNHFWNLAGDPFERCNHSGPHDCCWQRLDFLQAIRGPQSRPPAKKQCLSGFPNGALVFGESVRLRKRDMPIQLSGLYQTDTDVSYDLPKHEMSMEYSSTLPFPVPRFEMDS</sequence>
<reference evidence="6" key="1">
    <citation type="submission" date="2022-11" db="EMBL/GenBank/DDBJ databases">
        <authorList>
            <person name="Petersen C."/>
        </authorList>
    </citation>
    <scope>NUCLEOTIDE SEQUENCE</scope>
    <source>
        <strain evidence="6">IBT 30069</strain>
    </source>
</reference>
<gene>
    <name evidence="6" type="ORF">N7456_002006</name>
</gene>
<dbReference type="Proteomes" id="UP001149165">
    <property type="component" value="Unassembled WGS sequence"/>
</dbReference>
<evidence type="ECO:0000313" key="7">
    <source>
        <dbReference type="Proteomes" id="UP001149165"/>
    </source>
</evidence>
<evidence type="ECO:0000256" key="2">
    <source>
        <dbReference type="ARBA" id="ARBA00022737"/>
    </source>
</evidence>
<feature type="repeat" description="ANK" evidence="4">
    <location>
        <begin position="90"/>
        <end position="122"/>
    </location>
</feature>
<dbReference type="AlphaFoldDB" id="A0A9W9G7K9"/>
<keyword evidence="2" id="KW-0677">Repeat</keyword>
<dbReference type="InterPro" id="IPR002110">
    <property type="entry name" value="Ankyrin_rpt"/>
</dbReference>
<dbReference type="SMART" id="SM00248">
    <property type="entry name" value="ANK"/>
    <property type="match status" value="7"/>
</dbReference>
<dbReference type="EMBL" id="JAPQKH010000002">
    <property type="protein sequence ID" value="KAJ5113472.1"/>
    <property type="molecule type" value="Genomic_DNA"/>
</dbReference>
<evidence type="ECO:0000256" key="5">
    <source>
        <dbReference type="SAM" id="MobiDB-lite"/>
    </source>
</evidence>
<accession>A0A9W9G7K9</accession>
<feature type="repeat" description="ANK" evidence="4">
    <location>
        <begin position="125"/>
        <end position="157"/>
    </location>
</feature>